<reference evidence="3 4" key="1">
    <citation type="submission" date="2018-10" db="EMBL/GenBank/DDBJ databases">
        <title>Fifty Aureobasidium pullulans genomes reveal a recombining polyextremotolerant generalist.</title>
        <authorList>
            <person name="Gostincar C."/>
            <person name="Turk M."/>
            <person name="Zajc J."/>
            <person name="Gunde-Cimerman N."/>
        </authorList>
    </citation>
    <scope>NUCLEOTIDE SEQUENCE [LARGE SCALE GENOMIC DNA]</scope>
    <source>
        <strain evidence="3 4">EXF-3380</strain>
    </source>
</reference>
<organism evidence="3 4">
    <name type="scientific">Aureobasidium pullulans</name>
    <name type="common">Black yeast</name>
    <name type="synonym">Pullularia pullulans</name>
    <dbReference type="NCBI Taxonomy" id="5580"/>
    <lineage>
        <taxon>Eukaryota</taxon>
        <taxon>Fungi</taxon>
        <taxon>Dikarya</taxon>
        <taxon>Ascomycota</taxon>
        <taxon>Pezizomycotina</taxon>
        <taxon>Dothideomycetes</taxon>
        <taxon>Dothideomycetidae</taxon>
        <taxon>Dothideales</taxon>
        <taxon>Saccotheciaceae</taxon>
        <taxon>Aureobasidium</taxon>
    </lineage>
</organism>
<keyword evidence="2" id="KW-1133">Transmembrane helix</keyword>
<feature type="compositionally biased region" description="Basic and acidic residues" evidence="1">
    <location>
        <begin position="207"/>
        <end position="222"/>
    </location>
</feature>
<feature type="region of interest" description="Disordered" evidence="1">
    <location>
        <begin position="184"/>
        <end position="222"/>
    </location>
</feature>
<dbReference type="EMBL" id="QZBU01000808">
    <property type="protein sequence ID" value="TIA60306.1"/>
    <property type="molecule type" value="Genomic_DNA"/>
</dbReference>
<evidence type="ECO:0000313" key="3">
    <source>
        <dbReference type="EMBL" id="TIA60306.1"/>
    </source>
</evidence>
<name>A0A4T0DFY6_AURPU</name>
<evidence type="ECO:0000313" key="4">
    <source>
        <dbReference type="Proteomes" id="UP000304947"/>
    </source>
</evidence>
<accession>A0A4T0DFY6</accession>
<sequence length="222" mass="25298">MSEYYMTSKKGYLGIRSLGLAIQIVPLRFAFADNKFFRASYDALLELCSTNINHFEDEPLNPVTYTISHAAESLLSNAEFPEYLRLRVLRIVTNVLDDESIAHETIDKAQKTWKLDEHHESWIERACELDLWLSFDGKYADKEMPFSHHGYVVPGNTLETESEWDIVDGVDAQSDWTEDDIESISISGSDKSSTESGKPTVPPKSPELYERFPVSKHDNITT</sequence>
<dbReference type="Proteomes" id="UP000304947">
    <property type="component" value="Unassembled WGS sequence"/>
</dbReference>
<dbReference type="AlphaFoldDB" id="A0A4T0DFY6"/>
<comment type="caution">
    <text evidence="3">The sequence shown here is derived from an EMBL/GenBank/DDBJ whole genome shotgun (WGS) entry which is preliminary data.</text>
</comment>
<evidence type="ECO:0000256" key="2">
    <source>
        <dbReference type="SAM" id="Phobius"/>
    </source>
</evidence>
<keyword evidence="2" id="KW-0812">Transmembrane</keyword>
<keyword evidence="2" id="KW-0472">Membrane</keyword>
<feature type="transmembrane region" description="Helical" evidence="2">
    <location>
        <begin position="12"/>
        <end position="31"/>
    </location>
</feature>
<evidence type="ECO:0000256" key="1">
    <source>
        <dbReference type="SAM" id="MobiDB-lite"/>
    </source>
</evidence>
<proteinExistence type="predicted"/>
<feature type="compositionally biased region" description="Low complexity" evidence="1">
    <location>
        <begin position="184"/>
        <end position="198"/>
    </location>
</feature>
<protein>
    <submittedName>
        <fullName evidence="3">Uncharacterized protein</fullName>
    </submittedName>
</protein>
<gene>
    <name evidence="3" type="ORF">D6C83_03267</name>
</gene>